<dbReference type="Proteomes" id="UP000016922">
    <property type="component" value="Unassembled WGS sequence"/>
</dbReference>
<dbReference type="KEGG" id="glz:GLAREA_06865"/>
<dbReference type="InterPro" id="IPR036291">
    <property type="entry name" value="NAD(P)-bd_dom_sf"/>
</dbReference>
<dbReference type="EMBL" id="KE145357">
    <property type="protein sequence ID" value="EPE33852.1"/>
    <property type="molecule type" value="Genomic_DNA"/>
</dbReference>
<dbReference type="AlphaFoldDB" id="S3D5X9"/>
<dbReference type="PANTHER" id="PTHR43157">
    <property type="entry name" value="PHOSPHATIDYLINOSITOL-GLYCAN BIOSYNTHESIS CLASS F PROTEIN-RELATED"/>
    <property type="match status" value="1"/>
</dbReference>
<dbReference type="OMA" id="ANMPERY"/>
<dbReference type="PANTHER" id="PTHR43157:SF31">
    <property type="entry name" value="PHOSPHATIDYLINOSITOL-GLYCAN BIOSYNTHESIS CLASS F PROTEIN"/>
    <property type="match status" value="1"/>
</dbReference>
<evidence type="ECO:0000256" key="1">
    <source>
        <dbReference type="ARBA" id="ARBA00023002"/>
    </source>
</evidence>
<keyword evidence="3" id="KW-1185">Reference proteome</keyword>
<dbReference type="Gene3D" id="3.40.50.720">
    <property type="entry name" value="NAD(P)-binding Rossmann-like Domain"/>
    <property type="match status" value="1"/>
</dbReference>
<keyword evidence="1" id="KW-0560">Oxidoreductase</keyword>
<dbReference type="PRINTS" id="PR00081">
    <property type="entry name" value="GDHRDH"/>
</dbReference>
<dbReference type="RefSeq" id="XP_008079004.1">
    <property type="nucleotide sequence ID" value="XM_008080813.1"/>
</dbReference>
<dbReference type="Pfam" id="PF00106">
    <property type="entry name" value="adh_short"/>
    <property type="match status" value="1"/>
</dbReference>
<name>S3D5X9_GLAL2</name>
<evidence type="ECO:0000313" key="3">
    <source>
        <dbReference type="Proteomes" id="UP000016922"/>
    </source>
</evidence>
<dbReference type="SUPFAM" id="SSF51735">
    <property type="entry name" value="NAD(P)-binding Rossmann-fold domains"/>
    <property type="match status" value="1"/>
</dbReference>
<accession>S3D5X9</accession>
<proteinExistence type="predicted"/>
<dbReference type="GeneID" id="19465918"/>
<dbReference type="GO" id="GO:0016491">
    <property type="term" value="F:oxidoreductase activity"/>
    <property type="evidence" value="ECO:0007669"/>
    <property type="project" value="UniProtKB-KW"/>
</dbReference>
<gene>
    <name evidence="2" type="ORF">GLAREA_06865</name>
</gene>
<dbReference type="eggNOG" id="KOG1208">
    <property type="taxonomic scope" value="Eukaryota"/>
</dbReference>
<reference evidence="2 3" key="1">
    <citation type="journal article" date="2013" name="BMC Genomics">
        <title>Genomics-driven discovery of the pneumocandin biosynthetic gene cluster in the fungus Glarea lozoyensis.</title>
        <authorList>
            <person name="Chen L."/>
            <person name="Yue Q."/>
            <person name="Zhang X."/>
            <person name="Xiang M."/>
            <person name="Wang C."/>
            <person name="Li S."/>
            <person name="Che Y."/>
            <person name="Ortiz-Lopez F.J."/>
            <person name="Bills G.F."/>
            <person name="Liu X."/>
            <person name="An Z."/>
        </authorList>
    </citation>
    <scope>NUCLEOTIDE SEQUENCE [LARGE SCALE GENOMIC DNA]</scope>
    <source>
        <strain evidence="3">ATCC 20868 / MF5171</strain>
    </source>
</reference>
<sequence length="355" mass="38606">MLNLPPGFITTFLRSQLFTKLPYPDTSFSGQTILITGANTGLGLEAARHFVRLNATRVILGCRSISKGESALTEIESSCARKGVVEVWELDMSSYKSVKAFCARANGEGRIDVVVLNAGIAVPKYEEVEGMESTIAINVVATFLLVVLLVPVLRRGAEKFGILPRLVVVASDAHEQAAFKEQNSPPGEILNTLAQNKPDLQPDRYNVSKLLEILLVRELGPLISPTPPSASTDSPKPIILNTLTPGLCHSSLMRHAIFPLNIIARLGKALVARTTEVGSRTLVAAAAAEWETNGCYMADCAVREPSAWVRSEKGLETQKRVWEELREILEGIEEGCTGCVGERRELGDPRNGRMC</sequence>
<dbReference type="HOGENOM" id="CLU_010194_44_4_1"/>
<protein>
    <submittedName>
        <fullName evidence="2">NAD(P)-binding Rossmann-fold containing protein</fullName>
    </submittedName>
</protein>
<dbReference type="InterPro" id="IPR002347">
    <property type="entry name" value="SDR_fam"/>
</dbReference>
<dbReference type="STRING" id="1116229.S3D5X9"/>
<organism evidence="2 3">
    <name type="scientific">Glarea lozoyensis (strain ATCC 20868 / MF5171)</name>
    <dbReference type="NCBI Taxonomy" id="1116229"/>
    <lineage>
        <taxon>Eukaryota</taxon>
        <taxon>Fungi</taxon>
        <taxon>Dikarya</taxon>
        <taxon>Ascomycota</taxon>
        <taxon>Pezizomycotina</taxon>
        <taxon>Leotiomycetes</taxon>
        <taxon>Helotiales</taxon>
        <taxon>Helotiaceae</taxon>
        <taxon>Glarea</taxon>
    </lineage>
</organism>
<evidence type="ECO:0000313" key="2">
    <source>
        <dbReference type="EMBL" id="EPE33852.1"/>
    </source>
</evidence>
<dbReference type="OrthoDB" id="542013at2759"/>